<evidence type="ECO:0000256" key="3">
    <source>
        <dbReference type="ARBA" id="ARBA00022989"/>
    </source>
</evidence>
<dbReference type="STRING" id="1573173.A0A166ZLK5"/>
<feature type="transmembrane region" description="Helical" evidence="6">
    <location>
        <begin position="228"/>
        <end position="248"/>
    </location>
</feature>
<dbReference type="PANTHER" id="PTHR21576:SF158">
    <property type="entry name" value="RIBOSOMAL RNA-PROCESSING PROTEIN 12-LIKE CONSERVED DOMAIN-CONTAINING PROTEIN"/>
    <property type="match status" value="1"/>
</dbReference>
<dbReference type="AlphaFoldDB" id="A0A166ZLK5"/>
<evidence type="ECO:0000256" key="1">
    <source>
        <dbReference type="ARBA" id="ARBA00004141"/>
    </source>
</evidence>
<proteinExistence type="predicted"/>
<keyword evidence="2 6" id="KW-0812">Transmembrane</keyword>
<dbReference type="GO" id="GO:0000329">
    <property type="term" value="C:fungal-type vacuole membrane"/>
    <property type="evidence" value="ECO:0007669"/>
    <property type="project" value="TreeGrafter"/>
</dbReference>
<dbReference type="PANTHER" id="PTHR21576">
    <property type="entry name" value="UNCHARACTERIZED NODULIN-LIKE PROTEIN"/>
    <property type="match status" value="1"/>
</dbReference>
<feature type="transmembrane region" description="Helical" evidence="6">
    <location>
        <begin position="468"/>
        <end position="489"/>
    </location>
</feature>
<feature type="transmembrane region" description="Helical" evidence="6">
    <location>
        <begin position="70"/>
        <end position="89"/>
    </location>
</feature>
<feature type="transmembrane region" description="Helical" evidence="6">
    <location>
        <begin position="197"/>
        <end position="222"/>
    </location>
</feature>
<feature type="non-terminal residue" evidence="7">
    <location>
        <position position="1"/>
    </location>
</feature>
<sequence length="613" mass="67106">LTHRLQLIRRHRCRLPIADYRYCWSPAIDCPCTPLRISKNDILRLHYLFDSGSTANMANQREKQLHRARLVASVAATVISLACGTNYVYSAWAPQFAERLKLSSTETNVIGLSANLGMYSLGVPVGMLVDHKGPRSAVILGSVLLALGYFPFHIAYDRAAASVPLLCFFSYLTGLGGCLAFAAAVKTSALNWPHHRGTATAFPLAAFGLSAFFFSSFGTIFFPGNTSAFLALLSFGTCGLTFLGFFFLRVWPHVNYHSVPASDVLSGSQQLRRTSSEEVKPSRSGHGHSAALIEPGTSLKVANTTTTTTTTTDYEPVQSEYEPSAPSREADEAQIETIDANDYEPDETSSLVSSSSSMPGDVFVQSSVDLDRSHRVDIRGWALLREIDFWQLFIIMGILTGIGLMTINNIGNDVKALWRHWDESVDEAYLITKQQMHVSILSICSFAGRLLSGVGSDFIVKVLHGSRVWCLVASSAVFFVAQILALHVINPHLLGLVSGLSGIAYGFLFGVFPSIVAETFGIHGLSQNWGLMTLSPVVSGNVFNIFYGKIYDKHSILGPDGERVCHDGLECYRAAYLMTLGACSVGLVLTLWVIHHQRVKWAKEEKSKAEQDD</sequence>
<keyword evidence="8" id="KW-1185">Reference proteome</keyword>
<dbReference type="GO" id="GO:0022857">
    <property type="term" value="F:transmembrane transporter activity"/>
    <property type="evidence" value="ECO:0007669"/>
    <property type="project" value="InterPro"/>
</dbReference>
<evidence type="ECO:0000256" key="6">
    <source>
        <dbReference type="SAM" id="Phobius"/>
    </source>
</evidence>
<keyword evidence="3 6" id="KW-1133">Transmembrane helix</keyword>
<feature type="region of interest" description="Disordered" evidence="5">
    <location>
        <begin position="270"/>
        <end position="331"/>
    </location>
</feature>
<feature type="transmembrane region" description="Helical" evidence="6">
    <location>
        <begin position="495"/>
        <end position="517"/>
    </location>
</feature>
<evidence type="ECO:0000313" key="7">
    <source>
        <dbReference type="EMBL" id="KZL79076.1"/>
    </source>
</evidence>
<dbReference type="EMBL" id="LFIW01002152">
    <property type="protein sequence ID" value="KZL79076.1"/>
    <property type="molecule type" value="Genomic_DNA"/>
</dbReference>
<evidence type="ECO:0000256" key="4">
    <source>
        <dbReference type="ARBA" id="ARBA00023136"/>
    </source>
</evidence>
<feature type="transmembrane region" description="Helical" evidence="6">
    <location>
        <begin position="136"/>
        <end position="156"/>
    </location>
</feature>
<dbReference type="SUPFAM" id="SSF103473">
    <property type="entry name" value="MFS general substrate transporter"/>
    <property type="match status" value="1"/>
</dbReference>
<dbReference type="InterPro" id="IPR036259">
    <property type="entry name" value="MFS_trans_sf"/>
</dbReference>
<feature type="transmembrane region" description="Helical" evidence="6">
    <location>
        <begin position="574"/>
        <end position="594"/>
    </location>
</feature>
<feature type="transmembrane region" description="Helical" evidence="6">
    <location>
        <begin position="389"/>
        <end position="411"/>
    </location>
</feature>
<name>A0A166ZLK5_COLIC</name>
<accession>A0A166ZLK5</accession>
<dbReference type="Pfam" id="PF07690">
    <property type="entry name" value="MFS_1"/>
    <property type="match status" value="1"/>
</dbReference>
<protein>
    <submittedName>
        <fullName evidence="7">Major facilitator superfamily transporter</fullName>
    </submittedName>
</protein>
<feature type="transmembrane region" description="Helical" evidence="6">
    <location>
        <begin position="529"/>
        <end position="547"/>
    </location>
</feature>
<keyword evidence="4 6" id="KW-0472">Membrane</keyword>
<organism evidence="7 8">
    <name type="scientific">Colletotrichum incanum</name>
    <name type="common">Soybean anthracnose fungus</name>
    <dbReference type="NCBI Taxonomy" id="1573173"/>
    <lineage>
        <taxon>Eukaryota</taxon>
        <taxon>Fungi</taxon>
        <taxon>Dikarya</taxon>
        <taxon>Ascomycota</taxon>
        <taxon>Pezizomycotina</taxon>
        <taxon>Sordariomycetes</taxon>
        <taxon>Hypocreomycetidae</taxon>
        <taxon>Glomerellales</taxon>
        <taxon>Glomerellaceae</taxon>
        <taxon>Colletotrichum</taxon>
        <taxon>Colletotrichum spaethianum species complex</taxon>
    </lineage>
</organism>
<dbReference type="InterPro" id="IPR011701">
    <property type="entry name" value="MFS"/>
</dbReference>
<evidence type="ECO:0000256" key="5">
    <source>
        <dbReference type="SAM" id="MobiDB-lite"/>
    </source>
</evidence>
<reference evidence="7 8" key="1">
    <citation type="submission" date="2015-06" db="EMBL/GenBank/DDBJ databases">
        <title>Survival trade-offs in plant roots during colonization by closely related pathogenic and mutualistic fungi.</title>
        <authorList>
            <person name="Hacquard S."/>
            <person name="Kracher B."/>
            <person name="Hiruma K."/>
            <person name="Weinman A."/>
            <person name="Muench P."/>
            <person name="Garrido Oter R."/>
            <person name="Ver Loren van Themaat E."/>
            <person name="Dallerey J.-F."/>
            <person name="Damm U."/>
            <person name="Henrissat B."/>
            <person name="Lespinet O."/>
            <person name="Thon M."/>
            <person name="Kemen E."/>
            <person name="McHardy A.C."/>
            <person name="Schulze-Lefert P."/>
            <person name="O'Connell R.J."/>
        </authorList>
    </citation>
    <scope>NUCLEOTIDE SEQUENCE [LARGE SCALE GENOMIC DNA]</scope>
    <source>
        <strain evidence="7 8">MAFF 238704</strain>
    </source>
</reference>
<gene>
    <name evidence="7" type="ORF">CI238_05687</name>
</gene>
<dbReference type="Proteomes" id="UP000076584">
    <property type="component" value="Unassembled WGS sequence"/>
</dbReference>
<comment type="caution">
    <text evidence="7">The sequence shown here is derived from an EMBL/GenBank/DDBJ whole genome shotgun (WGS) entry which is preliminary data.</text>
</comment>
<evidence type="ECO:0000313" key="8">
    <source>
        <dbReference type="Proteomes" id="UP000076584"/>
    </source>
</evidence>
<comment type="subcellular location">
    <subcellularLocation>
        <location evidence="1">Membrane</location>
        <topology evidence="1">Multi-pass membrane protein</topology>
    </subcellularLocation>
</comment>
<dbReference type="Gene3D" id="1.20.1250.20">
    <property type="entry name" value="MFS general substrate transporter like domains"/>
    <property type="match status" value="2"/>
</dbReference>
<evidence type="ECO:0000256" key="2">
    <source>
        <dbReference type="ARBA" id="ARBA00022692"/>
    </source>
</evidence>
<feature type="transmembrane region" description="Helical" evidence="6">
    <location>
        <begin position="162"/>
        <end position="185"/>
    </location>
</feature>